<feature type="transmembrane region" description="Helical" evidence="2">
    <location>
        <begin position="295"/>
        <end position="312"/>
    </location>
</feature>
<dbReference type="PANTHER" id="PTHR11328:SF24">
    <property type="entry name" value="MAJOR FACILITATOR SUPERFAMILY (MFS) PROFILE DOMAIN-CONTAINING PROTEIN"/>
    <property type="match status" value="1"/>
</dbReference>
<dbReference type="Gene3D" id="1.20.1250.20">
    <property type="entry name" value="MFS general substrate transporter like domains"/>
    <property type="match status" value="2"/>
</dbReference>
<dbReference type="Proteomes" id="UP000028702">
    <property type="component" value="Unassembled WGS sequence"/>
</dbReference>
<evidence type="ECO:0000313" key="3">
    <source>
        <dbReference type="EMBL" id="GAK46081.1"/>
    </source>
</evidence>
<dbReference type="PANTHER" id="PTHR11328">
    <property type="entry name" value="MAJOR FACILITATOR SUPERFAMILY DOMAIN-CONTAINING PROTEIN"/>
    <property type="match status" value="1"/>
</dbReference>
<feature type="transmembrane region" description="Helical" evidence="2">
    <location>
        <begin position="184"/>
        <end position="202"/>
    </location>
</feature>
<dbReference type="Pfam" id="PF13347">
    <property type="entry name" value="MFS_2"/>
    <property type="match status" value="1"/>
</dbReference>
<sequence>MNEGRLSNWRLLLYAGPAVPIAALGVPISVFLPQFYAGEMGLGLATVGTIFLICRLWDVVTDPVMGFLSDKYPSRWGRRRHWIALSVPILMLSAYMVFLPSKPVTPYYLAGWMIFLYIGWTMLTISHMSWGAELDRDYNERSRIQGFREGAQIAGVPIVLVLVALVQIYLSTPDTVDADRVNSIGWFVIVMLPIAVFFAVTITPERNIKLPGVLSVKQMLEPLLRNAPLRRVTAADFASGVSGASLGSLFVYIVEYDWRLKEYIPLLLLLYFTAGVLFVPVVVRLARALGKHRAAVASGTFNACLVPLVFLIPDGNIWIAGGMLFFLGVNAGAMNLLYRSIMADIGDLDEIETGERRTGLFYSLLTLTQKTGAAIAVGVVFWLLALVGFDPQGDNPPEVVNRLSYIFVGIPMLANASVAFLMWGFPIDEKKQKEMRKILEERYLEEVESAQRPIP</sequence>
<name>A0A081BDG3_9HYPH</name>
<keyword evidence="4" id="KW-1185">Reference proteome</keyword>
<dbReference type="GO" id="GO:0008643">
    <property type="term" value="P:carbohydrate transport"/>
    <property type="evidence" value="ECO:0007669"/>
    <property type="project" value="InterPro"/>
</dbReference>
<dbReference type="RefSeq" id="WP_045448290.1">
    <property type="nucleotide sequence ID" value="NZ_BBIO01000014.1"/>
</dbReference>
<dbReference type="STRING" id="1333998.M2A_2580"/>
<feature type="transmembrane region" description="Helical" evidence="2">
    <location>
        <begin position="359"/>
        <end position="385"/>
    </location>
</feature>
<dbReference type="CDD" id="cd17332">
    <property type="entry name" value="MFS_MelB_like"/>
    <property type="match status" value="1"/>
</dbReference>
<feature type="transmembrane region" description="Helical" evidence="2">
    <location>
        <begin position="405"/>
        <end position="427"/>
    </location>
</feature>
<feature type="transmembrane region" description="Helical" evidence="2">
    <location>
        <begin position="318"/>
        <end position="338"/>
    </location>
</feature>
<protein>
    <submittedName>
        <fullName evidence="3">Sodium:galactoside symporter family protein</fullName>
    </submittedName>
</protein>
<dbReference type="GO" id="GO:0005886">
    <property type="term" value="C:plasma membrane"/>
    <property type="evidence" value="ECO:0007669"/>
    <property type="project" value="TreeGrafter"/>
</dbReference>
<feature type="transmembrane region" description="Helical" evidence="2">
    <location>
        <begin position="151"/>
        <end position="172"/>
    </location>
</feature>
<organism evidence="3 4">
    <name type="scientific">Tepidicaulis marinus</name>
    <dbReference type="NCBI Taxonomy" id="1333998"/>
    <lineage>
        <taxon>Bacteria</taxon>
        <taxon>Pseudomonadati</taxon>
        <taxon>Pseudomonadota</taxon>
        <taxon>Alphaproteobacteria</taxon>
        <taxon>Hyphomicrobiales</taxon>
        <taxon>Parvibaculaceae</taxon>
        <taxon>Tepidicaulis</taxon>
    </lineage>
</organism>
<dbReference type="InterPro" id="IPR039672">
    <property type="entry name" value="MFS_2"/>
</dbReference>
<evidence type="ECO:0000313" key="4">
    <source>
        <dbReference type="Proteomes" id="UP000028702"/>
    </source>
</evidence>
<evidence type="ECO:0000256" key="1">
    <source>
        <dbReference type="ARBA" id="ARBA00009617"/>
    </source>
</evidence>
<feature type="transmembrane region" description="Helical" evidence="2">
    <location>
        <begin position="42"/>
        <end position="60"/>
    </location>
</feature>
<dbReference type="AlphaFoldDB" id="A0A081BDG3"/>
<proteinExistence type="inferred from homology"/>
<feature type="transmembrane region" description="Helical" evidence="2">
    <location>
        <begin position="12"/>
        <end position="36"/>
    </location>
</feature>
<comment type="similarity">
    <text evidence="1">Belongs to the sodium:galactoside symporter (TC 2.A.2) family.</text>
</comment>
<keyword evidence="2" id="KW-0472">Membrane</keyword>
<keyword evidence="2" id="KW-0812">Transmembrane</keyword>
<reference evidence="3 4" key="1">
    <citation type="submission" date="2014-07" db="EMBL/GenBank/DDBJ databases">
        <title>Tepidicaulis marinum gen. nov., sp. nov., a novel marine bacterium denitrifying nitrate to nitrous oxide strictly under microaerobic conditions.</title>
        <authorList>
            <person name="Takeuchi M."/>
            <person name="Yamagishi T."/>
            <person name="Kamagata Y."/>
            <person name="Oshima K."/>
            <person name="Hattori M."/>
            <person name="Katayama T."/>
            <person name="Hanada S."/>
            <person name="Tamaki H."/>
            <person name="Marumo K."/>
            <person name="Maeda H."/>
            <person name="Nedachi M."/>
            <person name="Iwasaki W."/>
            <person name="Suwa Y."/>
            <person name="Sakata S."/>
        </authorList>
    </citation>
    <scope>NUCLEOTIDE SEQUENCE [LARGE SCALE GENOMIC DNA]</scope>
    <source>
        <strain evidence="3 4">MA2</strain>
    </source>
</reference>
<gene>
    <name evidence="3" type="ORF">M2A_2580</name>
</gene>
<evidence type="ECO:0000256" key="2">
    <source>
        <dbReference type="SAM" id="Phobius"/>
    </source>
</evidence>
<accession>A0A081BDG3</accession>
<feature type="transmembrane region" description="Helical" evidence="2">
    <location>
        <begin position="266"/>
        <end position="283"/>
    </location>
</feature>
<feature type="transmembrane region" description="Helical" evidence="2">
    <location>
        <begin position="107"/>
        <end position="130"/>
    </location>
</feature>
<feature type="transmembrane region" description="Helical" evidence="2">
    <location>
        <begin position="81"/>
        <end position="101"/>
    </location>
</feature>
<dbReference type="EMBL" id="BBIO01000014">
    <property type="protein sequence ID" value="GAK46081.1"/>
    <property type="molecule type" value="Genomic_DNA"/>
</dbReference>
<dbReference type="eggNOG" id="COG2211">
    <property type="taxonomic scope" value="Bacteria"/>
</dbReference>
<keyword evidence="2" id="KW-1133">Transmembrane helix</keyword>
<dbReference type="SUPFAM" id="SSF103473">
    <property type="entry name" value="MFS general substrate transporter"/>
    <property type="match status" value="1"/>
</dbReference>
<dbReference type="InterPro" id="IPR036259">
    <property type="entry name" value="MFS_trans_sf"/>
</dbReference>
<comment type="caution">
    <text evidence="3">The sequence shown here is derived from an EMBL/GenBank/DDBJ whole genome shotgun (WGS) entry which is preliminary data.</text>
</comment>
<dbReference type="GO" id="GO:0015293">
    <property type="term" value="F:symporter activity"/>
    <property type="evidence" value="ECO:0007669"/>
    <property type="project" value="InterPro"/>
</dbReference>
<feature type="transmembrane region" description="Helical" evidence="2">
    <location>
        <begin position="234"/>
        <end position="254"/>
    </location>
</feature>